<reference evidence="2 3" key="1">
    <citation type="submission" date="2024-07" db="EMBL/GenBank/DDBJ databases">
        <title>Section-level genome sequencing and comparative genomics of Aspergillus sections Usti and Cavernicolus.</title>
        <authorList>
            <consortium name="Lawrence Berkeley National Laboratory"/>
            <person name="Nybo J.L."/>
            <person name="Vesth T.C."/>
            <person name="Theobald S."/>
            <person name="Frisvad J.C."/>
            <person name="Larsen T.O."/>
            <person name="Kjaerboelling I."/>
            <person name="Rothschild-Mancinelli K."/>
            <person name="Lyhne E.K."/>
            <person name="Kogle M.E."/>
            <person name="Barry K."/>
            <person name="Clum A."/>
            <person name="Na H."/>
            <person name="Ledsgaard L."/>
            <person name="Lin J."/>
            <person name="Lipzen A."/>
            <person name="Kuo A."/>
            <person name="Riley R."/>
            <person name="Mondo S."/>
            <person name="Labutti K."/>
            <person name="Haridas S."/>
            <person name="Pangalinan J."/>
            <person name="Salamov A.A."/>
            <person name="Simmons B.A."/>
            <person name="Magnuson J.K."/>
            <person name="Chen J."/>
            <person name="Drula E."/>
            <person name="Henrissat B."/>
            <person name="Wiebenga A."/>
            <person name="Lubbers R.J."/>
            <person name="Gomes A.C."/>
            <person name="Macurrencykelacurrency M.R."/>
            <person name="Stajich J."/>
            <person name="Grigoriev I.V."/>
            <person name="Mortensen U.H."/>
            <person name="De Vries R.P."/>
            <person name="Baker S.E."/>
            <person name="Andersen M.R."/>
        </authorList>
    </citation>
    <scope>NUCLEOTIDE SEQUENCE [LARGE SCALE GENOMIC DNA]</scope>
    <source>
        <strain evidence="2 3">CBS 449.75</strain>
    </source>
</reference>
<dbReference type="Proteomes" id="UP001610432">
    <property type="component" value="Unassembled WGS sequence"/>
</dbReference>
<name>A0ABR4LK99_9EURO</name>
<dbReference type="GeneID" id="98144763"/>
<evidence type="ECO:0000256" key="1">
    <source>
        <dbReference type="SAM" id="MobiDB-lite"/>
    </source>
</evidence>
<evidence type="ECO:0000313" key="2">
    <source>
        <dbReference type="EMBL" id="KAL2864970.1"/>
    </source>
</evidence>
<keyword evidence="3" id="KW-1185">Reference proteome</keyword>
<comment type="caution">
    <text evidence="2">The sequence shown here is derived from an EMBL/GenBank/DDBJ whole genome shotgun (WGS) entry which is preliminary data.</text>
</comment>
<protein>
    <submittedName>
        <fullName evidence="2">Uncharacterized protein</fullName>
    </submittedName>
</protein>
<organism evidence="2 3">
    <name type="scientific">Aspergillus lucknowensis</name>
    <dbReference type="NCBI Taxonomy" id="176173"/>
    <lineage>
        <taxon>Eukaryota</taxon>
        <taxon>Fungi</taxon>
        <taxon>Dikarya</taxon>
        <taxon>Ascomycota</taxon>
        <taxon>Pezizomycotina</taxon>
        <taxon>Eurotiomycetes</taxon>
        <taxon>Eurotiomycetidae</taxon>
        <taxon>Eurotiales</taxon>
        <taxon>Aspergillaceae</taxon>
        <taxon>Aspergillus</taxon>
        <taxon>Aspergillus subgen. Nidulantes</taxon>
    </lineage>
</organism>
<evidence type="ECO:0000313" key="3">
    <source>
        <dbReference type="Proteomes" id="UP001610432"/>
    </source>
</evidence>
<accession>A0ABR4LK99</accession>
<gene>
    <name evidence="2" type="ORF">BJX67DRAFT_359507</name>
</gene>
<dbReference type="RefSeq" id="XP_070883949.1">
    <property type="nucleotide sequence ID" value="XM_071029691.1"/>
</dbReference>
<sequence length="424" mass="47537">MSPCLHVSHKNHFASPPASFNIMDLPSALDVLRHASEEEIASHQKQLASTLQSLAKRLGEFKQSSKDPGKNVLPTFASTQHYTRSNNRAKRKYKSLRQRFLEVTTTLQKLKGMTLSEITSRAESSQAKTPIERQVLWACRCCSLAMSYTDGQRKESPYTRVDHLINCAMVGQSAKEKGGLAKYAQREDRQPLVIGIKIMVAKGVLERKLQYYSLPVYSDAMVLVIGVLNRYLRSTKYGDIAIEMDHLLEKYFLKPEPSAQNIFEALSEIDSWSATLMSEYTAARQYENSCAESLDTSETLDTSKPSGRSKYLTPPYTEDWNEADISGLTNGELVGSHNAGYGQTQPRVALAPGLEDGSTNHESNLLSQWDAPWVPPTQSFYKDTEKLSYQPSQPTRSPNAFLTPSIDMQLLDFQATAFSQYQFS</sequence>
<dbReference type="EMBL" id="JBFXLQ010000035">
    <property type="protein sequence ID" value="KAL2864970.1"/>
    <property type="molecule type" value="Genomic_DNA"/>
</dbReference>
<feature type="compositionally biased region" description="Polar residues" evidence="1">
    <location>
        <begin position="292"/>
        <end position="306"/>
    </location>
</feature>
<feature type="region of interest" description="Disordered" evidence="1">
    <location>
        <begin position="292"/>
        <end position="315"/>
    </location>
</feature>
<proteinExistence type="predicted"/>